<evidence type="ECO:0000256" key="6">
    <source>
        <dbReference type="ARBA" id="ARBA00023136"/>
    </source>
</evidence>
<feature type="transmembrane region" description="Helical" evidence="8">
    <location>
        <begin position="59"/>
        <end position="81"/>
    </location>
</feature>
<protein>
    <recommendedName>
        <fullName evidence="9">Major facilitator superfamily (MFS) profile domain-containing protein</fullName>
    </recommendedName>
</protein>
<dbReference type="GO" id="GO:0022857">
    <property type="term" value="F:transmembrane transporter activity"/>
    <property type="evidence" value="ECO:0007669"/>
    <property type="project" value="InterPro"/>
</dbReference>
<sequence>MQAMQGPPWLLRFRSSTVFIIATVWISSFTDYFLYAMVVPILPTALSERADVPYEDREYWVSVLLMCEAGVAFISCPVFGYIVDVAPTRRMPYVLGLIFLGASMGLLAAARSTAMFVIARLLQGGATAMVAVAGLALLTDSVPLDNLGQTIGYQGSAIALGFLLGPLLGGIIYDTAGYQAVFGLAFALVGVDLLMRVLIVEKKVAAKWIDSSFDSSPSSPFLPDREISGYHTFPDTTQPPRDLSEIESTNEQAQGDEHSQDYKPPTILEIAKQPRVVISSFGLLVQGLLFSAFDATIPIFVEATFNWTALGAGLSFLPSALTALLEPYFGYISDTHGPRLPTFASFILLPLPLIFLAFISTNTPVQITLFLILLTLIGLLINLATPALFVETQDVLAQLQSRSSPSSSTTSSAHPAQDQNESHPQNSLTNRPKHVHGYQNQVQGIAQAFGIQTMAQFLGMFLGSLWGGFVEWRFGWRTMGISLGVLCFVTSWGMLALGEARASESGSESSLLERLAGCLGLRMGSGETKRRNGGRARDVEGEEGEGLLSSSSSPPGEVSRQC</sequence>
<dbReference type="InterPro" id="IPR011701">
    <property type="entry name" value="MFS"/>
</dbReference>
<evidence type="ECO:0000256" key="8">
    <source>
        <dbReference type="SAM" id="Phobius"/>
    </source>
</evidence>
<dbReference type="GeneID" id="63727712"/>
<feature type="transmembrane region" description="Helical" evidence="8">
    <location>
        <begin position="93"/>
        <end position="110"/>
    </location>
</feature>
<evidence type="ECO:0000256" key="4">
    <source>
        <dbReference type="ARBA" id="ARBA00022692"/>
    </source>
</evidence>
<evidence type="ECO:0000259" key="9">
    <source>
        <dbReference type="PROSITE" id="PS50850"/>
    </source>
</evidence>
<feature type="compositionally biased region" description="Polar residues" evidence="7">
    <location>
        <begin position="413"/>
        <end position="430"/>
    </location>
</feature>
<feature type="transmembrane region" description="Helical" evidence="8">
    <location>
        <begin position="367"/>
        <end position="390"/>
    </location>
</feature>
<feature type="transmembrane region" description="Helical" evidence="8">
    <location>
        <begin position="151"/>
        <end position="173"/>
    </location>
</feature>
<name>A0A1L9PI76_ASPVE</name>
<evidence type="ECO:0000256" key="5">
    <source>
        <dbReference type="ARBA" id="ARBA00022989"/>
    </source>
</evidence>
<evidence type="ECO:0000256" key="2">
    <source>
        <dbReference type="ARBA" id="ARBA00006829"/>
    </source>
</evidence>
<evidence type="ECO:0000256" key="3">
    <source>
        <dbReference type="ARBA" id="ARBA00022448"/>
    </source>
</evidence>
<keyword evidence="4 8" id="KW-0812">Transmembrane</keyword>
<feature type="region of interest" description="Disordered" evidence="7">
    <location>
        <begin position="230"/>
        <end position="261"/>
    </location>
</feature>
<dbReference type="SUPFAM" id="SSF103473">
    <property type="entry name" value="MFS general substrate transporter"/>
    <property type="match status" value="1"/>
</dbReference>
<keyword evidence="11" id="KW-1185">Reference proteome</keyword>
<keyword evidence="6 8" id="KW-0472">Membrane</keyword>
<feature type="compositionally biased region" description="Low complexity" evidence="7">
    <location>
        <begin position="401"/>
        <end position="412"/>
    </location>
</feature>
<dbReference type="GO" id="GO:0016020">
    <property type="term" value="C:membrane"/>
    <property type="evidence" value="ECO:0007669"/>
    <property type="project" value="UniProtKB-SubCell"/>
</dbReference>
<comment type="subcellular location">
    <subcellularLocation>
        <location evidence="1">Membrane</location>
        <topology evidence="1">Multi-pass membrane protein</topology>
    </subcellularLocation>
</comment>
<gene>
    <name evidence="10" type="ORF">ASPVEDRAFT_40754</name>
</gene>
<dbReference type="PANTHER" id="PTHR23506:SF29">
    <property type="entry name" value="TRANSPORTER, PUTATIVE (AFU_ORTHOLOGUE AFUA_2G10530)-RELATED"/>
    <property type="match status" value="1"/>
</dbReference>
<organism evidence="10 11">
    <name type="scientific">Aspergillus versicolor CBS 583.65</name>
    <dbReference type="NCBI Taxonomy" id="1036611"/>
    <lineage>
        <taxon>Eukaryota</taxon>
        <taxon>Fungi</taxon>
        <taxon>Dikarya</taxon>
        <taxon>Ascomycota</taxon>
        <taxon>Pezizomycotina</taxon>
        <taxon>Eurotiomycetes</taxon>
        <taxon>Eurotiomycetidae</taxon>
        <taxon>Eurotiales</taxon>
        <taxon>Aspergillaceae</taxon>
        <taxon>Aspergillus</taxon>
        <taxon>Aspergillus subgen. Nidulantes</taxon>
    </lineage>
</organism>
<dbReference type="Pfam" id="PF07690">
    <property type="entry name" value="MFS_1"/>
    <property type="match status" value="1"/>
</dbReference>
<dbReference type="STRING" id="1036611.A0A1L9PI76"/>
<dbReference type="InterPro" id="IPR001958">
    <property type="entry name" value="Tet-R_TetA/multi-R_MdtG-like"/>
</dbReference>
<feature type="transmembrane region" description="Helical" evidence="8">
    <location>
        <begin position="179"/>
        <end position="199"/>
    </location>
</feature>
<accession>A0A1L9PI76</accession>
<evidence type="ECO:0000256" key="1">
    <source>
        <dbReference type="ARBA" id="ARBA00004141"/>
    </source>
</evidence>
<feature type="transmembrane region" description="Helical" evidence="8">
    <location>
        <begin position="116"/>
        <end position="139"/>
    </location>
</feature>
<proteinExistence type="inferred from homology"/>
<evidence type="ECO:0000313" key="10">
    <source>
        <dbReference type="EMBL" id="OJJ01201.1"/>
    </source>
</evidence>
<dbReference type="RefSeq" id="XP_040666963.1">
    <property type="nucleotide sequence ID" value="XM_040812201.1"/>
</dbReference>
<keyword evidence="5 8" id="KW-1133">Transmembrane helix</keyword>
<feature type="compositionally biased region" description="Basic and acidic residues" evidence="7">
    <location>
        <begin position="527"/>
        <end position="539"/>
    </location>
</feature>
<feature type="transmembrane region" description="Helical" evidence="8">
    <location>
        <begin position="307"/>
        <end position="328"/>
    </location>
</feature>
<dbReference type="Proteomes" id="UP000184073">
    <property type="component" value="Unassembled WGS sequence"/>
</dbReference>
<reference evidence="11" key="1">
    <citation type="journal article" date="2017" name="Genome Biol.">
        <title>Comparative genomics reveals high biological diversity and specific adaptations in the industrially and medically important fungal genus Aspergillus.</title>
        <authorList>
            <person name="de Vries R.P."/>
            <person name="Riley R."/>
            <person name="Wiebenga A."/>
            <person name="Aguilar-Osorio G."/>
            <person name="Amillis S."/>
            <person name="Uchima C.A."/>
            <person name="Anderluh G."/>
            <person name="Asadollahi M."/>
            <person name="Askin M."/>
            <person name="Barry K."/>
            <person name="Battaglia E."/>
            <person name="Bayram O."/>
            <person name="Benocci T."/>
            <person name="Braus-Stromeyer S.A."/>
            <person name="Caldana C."/>
            <person name="Canovas D."/>
            <person name="Cerqueira G.C."/>
            <person name="Chen F."/>
            <person name="Chen W."/>
            <person name="Choi C."/>
            <person name="Clum A."/>
            <person name="Dos Santos R.A."/>
            <person name="Damasio A.R."/>
            <person name="Diallinas G."/>
            <person name="Emri T."/>
            <person name="Fekete E."/>
            <person name="Flipphi M."/>
            <person name="Freyberg S."/>
            <person name="Gallo A."/>
            <person name="Gournas C."/>
            <person name="Habgood R."/>
            <person name="Hainaut M."/>
            <person name="Harispe M.L."/>
            <person name="Henrissat B."/>
            <person name="Hilden K.S."/>
            <person name="Hope R."/>
            <person name="Hossain A."/>
            <person name="Karabika E."/>
            <person name="Karaffa L."/>
            <person name="Karanyi Z."/>
            <person name="Krasevec N."/>
            <person name="Kuo A."/>
            <person name="Kusch H."/>
            <person name="LaButti K."/>
            <person name="Lagendijk E.L."/>
            <person name="Lapidus A."/>
            <person name="Levasseur A."/>
            <person name="Lindquist E."/>
            <person name="Lipzen A."/>
            <person name="Logrieco A.F."/>
            <person name="MacCabe A."/>
            <person name="Maekelae M.R."/>
            <person name="Malavazi I."/>
            <person name="Melin P."/>
            <person name="Meyer V."/>
            <person name="Mielnichuk N."/>
            <person name="Miskei M."/>
            <person name="Molnar A.P."/>
            <person name="Mule G."/>
            <person name="Ngan C.Y."/>
            <person name="Orejas M."/>
            <person name="Orosz E."/>
            <person name="Ouedraogo J.P."/>
            <person name="Overkamp K.M."/>
            <person name="Park H.-S."/>
            <person name="Perrone G."/>
            <person name="Piumi F."/>
            <person name="Punt P.J."/>
            <person name="Ram A.F."/>
            <person name="Ramon A."/>
            <person name="Rauscher S."/>
            <person name="Record E."/>
            <person name="Riano-Pachon D.M."/>
            <person name="Robert V."/>
            <person name="Roehrig J."/>
            <person name="Ruller R."/>
            <person name="Salamov A."/>
            <person name="Salih N.S."/>
            <person name="Samson R.A."/>
            <person name="Sandor E."/>
            <person name="Sanguinetti M."/>
            <person name="Schuetze T."/>
            <person name="Sepcic K."/>
            <person name="Shelest E."/>
            <person name="Sherlock G."/>
            <person name="Sophianopoulou V."/>
            <person name="Squina F.M."/>
            <person name="Sun H."/>
            <person name="Susca A."/>
            <person name="Todd R.B."/>
            <person name="Tsang A."/>
            <person name="Unkles S.E."/>
            <person name="van de Wiele N."/>
            <person name="van Rossen-Uffink D."/>
            <person name="Oliveira J.V."/>
            <person name="Vesth T.C."/>
            <person name="Visser J."/>
            <person name="Yu J.-H."/>
            <person name="Zhou M."/>
            <person name="Andersen M.R."/>
            <person name="Archer D.B."/>
            <person name="Baker S.E."/>
            <person name="Benoit I."/>
            <person name="Brakhage A.A."/>
            <person name="Braus G.H."/>
            <person name="Fischer R."/>
            <person name="Frisvad J.C."/>
            <person name="Goldman G.H."/>
            <person name="Houbraken J."/>
            <person name="Oakley B."/>
            <person name="Pocsi I."/>
            <person name="Scazzocchio C."/>
            <person name="Seiboth B."/>
            <person name="vanKuyk P.A."/>
            <person name="Wortman J."/>
            <person name="Dyer P.S."/>
            <person name="Grigoriev I.V."/>
        </authorList>
    </citation>
    <scope>NUCLEOTIDE SEQUENCE [LARGE SCALE GENOMIC DNA]</scope>
    <source>
        <strain evidence="11">CBS 583.65</strain>
    </source>
</reference>
<dbReference type="AlphaFoldDB" id="A0A1L9PI76"/>
<dbReference type="InterPro" id="IPR036259">
    <property type="entry name" value="MFS_trans_sf"/>
</dbReference>
<feature type="transmembrane region" description="Helical" evidence="8">
    <location>
        <begin position="340"/>
        <end position="361"/>
    </location>
</feature>
<dbReference type="InterPro" id="IPR050930">
    <property type="entry name" value="MFS_Vesicular_Transporter"/>
</dbReference>
<dbReference type="VEuPathDB" id="FungiDB:ASPVEDRAFT_40754"/>
<dbReference type="InterPro" id="IPR020846">
    <property type="entry name" value="MFS_dom"/>
</dbReference>
<keyword evidence="3" id="KW-0813">Transport</keyword>
<feature type="transmembrane region" description="Helical" evidence="8">
    <location>
        <begin position="18"/>
        <end position="39"/>
    </location>
</feature>
<dbReference type="Gene3D" id="1.20.1250.20">
    <property type="entry name" value="MFS general substrate transporter like domains"/>
    <property type="match status" value="1"/>
</dbReference>
<comment type="similarity">
    <text evidence="2">Belongs to the major facilitator superfamily. Vesicular transporter family.</text>
</comment>
<dbReference type="PANTHER" id="PTHR23506">
    <property type="entry name" value="GH10249P"/>
    <property type="match status" value="1"/>
</dbReference>
<feature type="domain" description="Major facilitator superfamily (MFS) profile" evidence="9">
    <location>
        <begin position="17"/>
        <end position="471"/>
    </location>
</feature>
<evidence type="ECO:0000256" key="7">
    <source>
        <dbReference type="SAM" id="MobiDB-lite"/>
    </source>
</evidence>
<feature type="region of interest" description="Disordered" evidence="7">
    <location>
        <begin position="523"/>
        <end position="562"/>
    </location>
</feature>
<feature type="region of interest" description="Disordered" evidence="7">
    <location>
        <begin position="401"/>
        <end position="433"/>
    </location>
</feature>
<evidence type="ECO:0000313" key="11">
    <source>
        <dbReference type="Proteomes" id="UP000184073"/>
    </source>
</evidence>
<dbReference type="EMBL" id="KV878128">
    <property type="protein sequence ID" value="OJJ01201.1"/>
    <property type="molecule type" value="Genomic_DNA"/>
</dbReference>
<feature type="transmembrane region" description="Helical" evidence="8">
    <location>
        <begin position="475"/>
        <end position="497"/>
    </location>
</feature>
<dbReference type="PRINTS" id="PR01035">
    <property type="entry name" value="TCRTETA"/>
</dbReference>
<dbReference type="OrthoDB" id="5086884at2759"/>
<dbReference type="PROSITE" id="PS50850">
    <property type="entry name" value="MFS"/>
    <property type="match status" value="1"/>
</dbReference>
<feature type="transmembrane region" description="Helical" evidence="8">
    <location>
        <begin position="448"/>
        <end position="469"/>
    </location>
</feature>
<feature type="compositionally biased region" description="Low complexity" evidence="7">
    <location>
        <begin position="546"/>
        <end position="562"/>
    </location>
</feature>